<dbReference type="SUPFAM" id="SSF88723">
    <property type="entry name" value="PIN domain-like"/>
    <property type="match status" value="1"/>
</dbReference>
<accession>A0A942E334</accession>
<evidence type="ECO:0000256" key="7">
    <source>
        <dbReference type="ARBA" id="ARBA00038093"/>
    </source>
</evidence>
<reference evidence="10" key="1">
    <citation type="submission" date="2021-04" db="EMBL/GenBank/DDBJ databases">
        <title>Pseudaminobacter soli sp. nov., isolated from paddy soil contaminated by heavy metals.</title>
        <authorList>
            <person name="Zhang K."/>
        </authorList>
    </citation>
    <scope>NUCLEOTIDE SEQUENCE</scope>
    <source>
        <strain evidence="10">19-2017</strain>
    </source>
</reference>
<dbReference type="GO" id="GO:0090729">
    <property type="term" value="F:toxin activity"/>
    <property type="evidence" value="ECO:0007669"/>
    <property type="project" value="UniProtKB-KW"/>
</dbReference>
<evidence type="ECO:0000256" key="3">
    <source>
        <dbReference type="ARBA" id="ARBA00022722"/>
    </source>
</evidence>
<comment type="function">
    <text evidence="8">Toxic component of a toxin-antitoxin (TA) system. An RNase.</text>
</comment>
<keyword evidence="5 8" id="KW-0378">Hydrolase</keyword>
<dbReference type="Gene3D" id="3.40.50.1010">
    <property type="entry name" value="5'-nuclease"/>
    <property type="match status" value="1"/>
</dbReference>
<dbReference type="InterPro" id="IPR029060">
    <property type="entry name" value="PIN-like_dom_sf"/>
</dbReference>
<evidence type="ECO:0000256" key="1">
    <source>
        <dbReference type="ARBA" id="ARBA00001946"/>
    </source>
</evidence>
<evidence type="ECO:0000256" key="2">
    <source>
        <dbReference type="ARBA" id="ARBA00022649"/>
    </source>
</evidence>
<protein>
    <recommendedName>
        <fullName evidence="8">Ribonuclease VapC</fullName>
        <shortName evidence="8">RNase VapC</shortName>
        <ecNumber evidence="8">3.1.-.-</ecNumber>
    </recommendedName>
    <alternativeName>
        <fullName evidence="8">Toxin VapC</fullName>
    </alternativeName>
</protein>
<sequence>MFILDTNVVSELFRPRPEPAVEYWLEAADPAQLYVTSVSKAESLLGLAVMPEGRRKQILGSALRTFFEDRLRTPVLAFGGREAEHFAELVSHRLSIGRQIGEFDAQIAAIARRHDFAVVTRNTDDFQECGIKVINPWEVAP</sequence>
<comment type="caution">
    <text evidence="10">The sequence shown here is derived from an EMBL/GenBank/DDBJ whole genome shotgun (WGS) entry which is preliminary data.</text>
</comment>
<dbReference type="CDD" id="cd18731">
    <property type="entry name" value="PIN_NgFitB-like"/>
    <property type="match status" value="1"/>
</dbReference>
<dbReference type="AlphaFoldDB" id="A0A942E334"/>
<organism evidence="10 11">
    <name type="scientific">Pseudaminobacter soli</name>
    <name type="common">ex Zhang et al. 2022</name>
    <dbReference type="NCBI Taxonomy" id="2831468"/>
    <lineage>
        <taxon>Bacteria</taxon>
        <taxon>Pseudomonadati</taxon>
        <taxon>Pseudomonadota</taxon>
        <taxon>Alphaproteobacteria</taxon>
        <taxon>Hyphomicrobiales</taxon>
        <taxon>Phyllobacteriaceae</taxon>
        <taxon>Pseudaminobacter</taxon>
    </lineage>
</organism>
<dbReference type="Proteomes" id="UP000680348">
    <property type="component" value="Unassembled WGS sequence"/>
</dbReference>
<evidence type="ECO:0000256" key="5">
    <source>
        <dbReference type="ARBA" id="ARBA00022801"/>
    </source>
</evidence>
<dbReference type="InterPro" id="IPR050556">
    <property type="entry name" value="Type_II_TA_system_RNase"/>
</dbReference>
<keyword evidence="11" id="KW-1185">Reference proteome</keyword>
<dbReference type="EC" id="3.1.-.-" evidence="8"/>
<evidence type="ECO:0000256" key="6">
    <source>
        <dbReference type="ARBA" id="ARBA00022842"/>
    </source>
</evidence>
<dbReference type="InterPro" id="IPR002716">
    <property type="entry name" value="PIN_dom"/>
</dbReference>
<feature type="binding site" evidence="8">
    <location>
        <position position="5"/>
    </location>
    <ligand>
        <name>Mg(2+)</name>
        <dbReference type="ChEBI" id="CHEBI:18420"/>
    </ligand>
</feature>
<evidence type="ECO:0000256" key="8">
    <source>
        <dbReference type="HAMAP-Rule" id="MF_00265"/>
    </source>
</evidence>
<dbReference type="GO" id="GO:0000287">
    <property type="term" value="F:magnesium ion binding"/>
    <property type="evidence" value="ECO:0007669"/>
    <property type="project" value="UniProtKB-UniRule"/>
</dbReference>
<gene>
    <name evidence="8" type="primary">vapC</name>
    <name evidence="10" type="ORF">KEU06_16270</name>
</gene>
<dbReference type="GO" id="GO:0016787">
    <property type="term" value="F:hydrolase activity"/>
    <property type="evidence" value="ECO:0007669"/>
    <property type="project" value="UniProtKB-KW"/>
</dbReference>
<dbReference type="Pfam" id="PF01850">
    <property type="entry name" value="PIN"/>
    <property type="match status" value="1"/>
</dbReference>
<evidence type="ECO:0000256" key="4">
    <source>
        <dbReference type="ARBA" id="ARBA00022723"/>
    </source>
</evidence>
<evidence type="ECO:0000313" key="11">
    <source>
        <dbReference type="Proteomes" id="UP000680348"/>
    </source>
</evidence>
<keyword evidence="3 8" id="KW-0540">Nuclease</keyword>
<dbReference type="PANTHER" id="PTHR33653:SF1">
    <property type="entry name" value="RIBONUCLEASE VAPC2"/>
    <property type="match status" value="1"/>
</dbReference>
<keyword evidence="2 8" id="KW-1277">Toxin-antitoxin system</keyword>
<dbReference type="GO" id="GO:0004540">
    <property type="term" value="F:RNA nuclease activity"/>
    <property type="evidence" value="ECO:0007669"/>
    <property type="project" value="InterPro"/>
</dbReference>
<dbReference type="PANTHER" id="PTHR33653">
    <property type="entry name" value="RIBONUCLEASE VAPC2"/>
    <property type="match status" value="1"/>
</dbReference>
<feature type="domain" description="PIN" evidence="9">
    <location>
        <begin position="3"/>
        <end position="128"/>
    </location>
</feature>
<dbReference type="RefSeq" id="WP_188255720.1">
    <property type="nucleotide sequence ID" value="NZ_JABVCF010000008.1"/>
</dbReference>
<keyword evidence="4 8" id="KW-0479">Metal-binding</keyword>
<keyword evidence="8" id="KW-0800">Toxin</keyword>
<comment type="similarity">
    <text evidence="7 8">Belongs to the PINc/VapC protein family.</text>
</comment>
<name>A0A942E334_9HYPH</name>
<comment type="cofactor">
    <cofactor evidence="1 8">
        <name>Mg(2+)</name>
        <dbReference type="ChEBI" id="CHEBI:18420"/>
    </cofactor>
</comment>
<dbReference type="EMBL" id="JAGWCR010000008">
    <property type="protein sequence ID" value="MBS3650170.1"/>
    <property type="molecule type" value="Genomic_DNA"/>
</dbReference>
<evidence type="ECO:0000313" key="10">
    <source>
        <dbReference type="EMBL" id="MBS3650170.1"/>
    </source>
</evidence>
<proteinExistence type="inferred from homology"/>
<dbReference type="InterPro" id="IPR022907">
    <property type="entry name" value="VapC_family"/>
</dbReference>
<evidence type="ECO:0000259" key="9">
    <source>
        <dbReference type="Pfam" id="PF01850"/>
    </source>
</evidence>
<keyword evidence="6 8" id="KW-0460">Magnesium</keyword>
<dbReference type="HAMAP" id="MF_00265">
    <property type="entry name" value="VapC_Nob1"/>
    <property type="match status" value="1"/>
</dbReference>
<feature type="binding site" evidence="8">
    <location>
        <position position="104"/>
    </location>
    <ligand>
        <name>Mg(2+)</name>
        <dbReference type="ChEBI" id="CHEBI:18420"/>
    </ligand>
</feature>